<dbReference type="Pfam" id="PF00175">
    <property type="entry name" value="NAD_binding_1"/>
    <property type="match status" value="1"/>
</dbReference>
<dbReference type="AlphaFoldDB" id="A0A7W3U4W5"/>
<dbReference type="GO" id="GO:0051536">
    <property type="term" value="F:iron-sulfur cluster binding"/>
    <property type="evidence" value="ECO:0007669"/>
    <property type="project" value="InterPro"/>
</dbReference>
<dbReference type="EMBL" id="JACHTE010000007">
    <property type="protein sequence ID" value="MBB1089006.1"/>
    <property type="molecule type" value="Genomic_DNA"/>
</dbReference>
<sequence length="367" mass="39867">MNARVRPRHRRRAPMRHWLRPFVSPQVFDFWAGRVNTLWTWERPLARVVGREAVSRDAVTLLLKPNRHWSGFTPGQHLNIGVEVDGARLTRSYSLSEPPRADGLLAVTIKRMPGGRVSPILCEQAALGSVVELGPAFGEMTLPASPSGPLLFLAGGSGITPLRAMLRDLAARGMPVPVTLLYWARQRDELCFVDELRALAASCSNLDVHFILTREAARADDERVGRIRSELLMETVPDIAARQVMACGPGGFVESARALLDGRVAGFRAEAFSLPEVPVGDEGEVELTLARSGRTLRAPRGKSLLEVLEAEGLRPKSGCRMGICNTCACGKSAGSVRHLPSGALVHENTQALKLCIHSAATDLSIDL</sequence>
<dbReference type="GO" id="GO:0016491">
    <property type="term" value="F:oxidoreductase activity"/>
    <property type="evidence" value="ECO:0007669"/>
    <property type="project" value="InterPro"/>
</dbReference>
<dbReference type="PRINTS" id="PR00410">
    <property type="entry name" value="PHEHYDRXLASE"/>
</dbReference>
<accession>A0A7W3U4W5</accession>
<dbReference type="RefSeq" id="WP_182669786.1">
    <property type="nucleotide sequence ID" value="NZ_JACHTE010000007.1"/>
</dbReference>
<dbReference type="InterPro" id="IPR036010">
    <property type="entry name" value="2Fe-2S_ferredoxin-like_sf"/>
</dbReference>
<evidence type="ECO:0000259" key="1">
    <source>
        <dbReference type="PROSITE" id="PS51085"/>
    </source>
</evidence>
<evidence type="ECO:0000313" key="4">
    <source>
        <dbReference type="Proteomes" id="UP000552587"/>
    </source>
</evidence>
<dbReference type="InterPro" id="IPR039261">
    <property type="entry name" value="FNR_nucleotide-bd"/>
</dbReference>
<comment type="caution">
    <text evidence="3">The sequence shown here is derived from an EMBL/GenBank/DDBJ whole genome shotgun (WGS) entry which is preliminary data.</text>
</comment>
<dbReference type="PANTHER" id="PTHR47354:SF3">
    <property type="entry name" value="OXIDOREDUCTASE-RELATED"/>
    <property type="match status" value="1"/>
</dbReference>
<reference evidence="3 4" key="1">
    <citation type="submission" date="2020-07" db="EMBL/GenBank/DDBJ databases">
        <authorList>
            <person name="Xu S."/>
            <person name="Li A."/>
        </authorList>
    </citation>
    <scope>NUCLEOTIDE SEQUENCE [LARGE SCALE GENOMIC DNA]</scope>
    <source>
        <strain evidence="3 4">SG-8</strain>
    </source>
</reference>
<name>A0A7W3U4W5_9GAMM</name>
<dbReference type="InterPro" id="IPR050415">
    <property type="entry name" value="MRET"/>
</dbReference>
<dbReference type="Gene3D" id="3.10.20.30">
    <property type="match status" value="1"/>
</dbReference>
<dbReference type="CDD" id="cd06216">
    <property type="entry name" value="FNR_iron_sulfur_binding_2"/>
    <property type="match status" value="1"/>
</dbReference>
<dbReference type="SUPFAM" id="SSF54292">
    <property type="entry name" value="2Fe-2S ferredoxin-like"/>
    <property type="match status" value="1"/>
</dbReference>
<keyword evidence="4" id="KW-1185">Reference proteome</keyword>
<dbReference type="PROSITE" id="PS51384">
    <property type="entry name" value="FAD_FR"/>
    <property type="match status" value="1"/>
</dbReference>
<dbReference type="InterPro" id="IPR001041">
    <property type="entry name" value="2Fe-2S_ferredoxin-type"/>
</dbReference>
<dbReference type="InterPro" id="IPR017927">
    <property type="entry name" value="FAD-bd_FR_type"/>
</dbReference>
<evidence type="ECO:0000259" key="2">
    <source>
        <dbReference type="PROSITE" id="PS51384"/>
    </source>
</evidence>
<dbReference type="Pfam" id="PF00111">
    <property type="entry name" value="Fer2"/>
    <property type="match status" value="1"/>
</dbReference>
<dbReference type="CDD" id="cd00207">
    <property type="entry name" value="fer2"/>
    <property type="match status" value="1"/>
</dbReference>
<dbReference type="Pfam" id="PF00970">
    <property type="entry name" value="FAD_binding_6"/>
    <property type="match status" value="1"/>
</dbReference>
<gene>
    <name evidence="3" type="ORF">H4F99_10945</name>
</gene>
<dbReference type="PROSITE" id="PS51085">
    <property type="entry name" value="2FE2S_FER_2"/>
    <property type="match status" value="1"/>
</dbReference>
<feature type="domain" description="FAD-binding FR-type" evidence="2">
    <location>
        <begin position="41"/>
        <end position="143"/>
    </location>
</feature>
<dbReference type="Gene3D" id="2.40.30.10">
    <property type="entry name" value="Translation factors"/>
    <property type="match status" value="1"/>
</dbReference>
<protein>
    <submittedName>
        <fullName evidence="3">Ferredoxin reductase</fullName>
    </submittedName>
</protein>
<dbReference type="InterPro" id="IPR008333">
    <property type="entry name" value="Cbr1-like_FAD-bd_dom"/>
</dbReference>
<dbReference type="SUPFAM" id="SSF63380">
    <property type="entry name" value="Riboflavin synthase domain-like"/>
    <property type="match status" value="1"/>
</dbReference>
<dbReference type="InterPro" id="IPR012675">
    <property type="entry name" value="Beta-grasp_dom_sf"/>
</dbReference>
<dbReference type="SUPFAM" id="SSF52343">
    <property type="entry name" value="Ferredoxin reductase-like, C-terminal NADP-linked domain"/>
    <property type="match status" value="1"/>
</dbReference>
<dbReference type="Gene3D" id="3.40.50.80">
    <property type="entry name" value="Nucleotide-binding domain of ferredoxin-NADP reductase (FNR) module"/>
    <property type="match status" value="1"/>
</dbReference>
<evidence type="ECO:0000313" key="3">
    <source>
        <dbReference type="EMBL" id="MBB1089006.1"/>
    </source>
</evidence>
<dbReference type="InterPro" id="IPR017938">
    <property type="entry name" value="Riboflavin_synthase-like_b-brl"/>
</dbReference>
<feature type="domain" description="2Fe-2S ferredoxin-type" evidence="1">
    <location>
        <begin position="283"/>
        <end position="367"/>
    </location>
</feature>
<dbReference type="Proteomes" id="UP000552587">
    <property type="component" value="Unassembled WGS sequence"/>
</dbReference>
<organism evidence="3 4">
    <name type="scientific">Marilutibacter penaei</name>
    <dbReference type="NCBI Taxonomy" id="2759900"/>
    <lineage>
        <taxon>Bacteria</taxon>
        <taxon>Pseudomonadati</taxon>
        <taxon>Pseudomonadota</taxon>
        <taxon>Gammaproteobacteria</taxon>
        <taxon>Lysobacterales</taxon>
        <taxon>Lysobacteraceae</taxon>
        <taxon>Marilutibacter</taxon>
    </lineage>
</organism>
<dbReference type="InterPro" id="IPR001433">
    <property type="entry name" value="OxRdtase_FAD/NAD-bd"/>
</dbReference>
<dbReference type="PANTHER" id="PTHR47354">
    <property type="entry name" value="NADH OXIDOREDUCTASE HCR"/>
    <property type="match status" value="1"/>
</dbReference>
<proteinExistence type="predicted"/>